<dbReference type="Proteomes" id="UP000761534">
    <property type="component" value="Unassembled WGS sequence"/>
</dbReference>
<feature type="domain" description="Major facilitator superfamily (MFS) profile" evidence="10">
    <location>
        <begin position="11"/>
        <end position="462"/>
    </location>
</feature>
<protein>
    <recommendedName>
        <fullName evidence="10">Major facilitator superfamily (MFS) profile domain-containing protein</fullName>
    </recommendedName>
</protein>
<dbReference type="PROSITE" id="PS00216">
    <property type="entry name" value="SUGAR_TRANSPORT_1"/>
    <property type="match status" value="2"/>
</dbReference>
<evidence type="ECO:0000256" key="3">
    <source>
        <dbReference type="ARBA" id="ARBA00022448"/>
    </source>
</evidence>
<dbReference type="GO" id="GO:0005351">
    <property type="term" value="F:carbohydrate:proton symporter activity"/>
    <property type="evidence" value="ECO:0007669"/>
    <property type="project" value="TreeGrafter"/>
</dbReference>
<keyword evidence="4 9" id="KW-0812">Transmembrane</keyword>
<dbReference type="PANTHER" id="PTHR48022">
    <property type="entry name" value="PLASTIDIC GLUCOSE TRANSPORTER 4"/>
    <property type="match status" value="1"/>
</dbReference>
<proteinExistence type="inferred from homology"/>
<dbReference type="NCBIfam" id="TIGR00879">
    <property type="entry name" value="SP"/>
    <property type="match status" value="1"/>
</dbReference>
<dbReference type="PRINTS" id="PR00171">
    <property type="entry name" value="SUGRTRNSPORT"/>
</dbReference>
<dbReference type="PROSITE" id="PS50850">
    <property type="entry name" value="MFS"/>
    <property type="match status" value="1"/>
</dbReference>
<dbReference type="PROSITE" id="PS00217">
    <property type="entry name" value="SUGAR_TRANSPORT_2"/>
    <property type="match status" value="1"/>
</dbReference>
<dbReference type="EMBL" id="SWFS01000123">
    <property type="protein sequence ID" value="KAA8916084.1"/>
    <property type="molecule type" value="Genomic_DNA"/>
</dbReference>
<dbReference type="InterPro" id="IPR003663">
    <property type="entry name" value="Sugar/inositol_transpt"/>
</dbReference>
<dbReference type="InterPro" id="IPR020846">
    <property type="entry name" value="MFS_dom"/>
</dbReference>
<feature type="transmembrane region" description="Helical" evidence="9">
    <location>
        <begin position="107"/>
        <end position="126"/>
    </location>
</feature>
<dbReference type="Pfam" id="PF00083">
    <property type="entry name" value="Sugar_tr"/>
    <property type="match status" value="1"/>
</dbReference>
<name>A0A642VCE9_9ASCO</name>
<comment type="subcellular location">
    <subcellularLocation>
        <location evidence="1">Membrane</location>
        <topology evidence="1">Multi-pass membrane protein</topology>
    </subcellularLocation>
</comment>
<feature type="transmembrane region" description="Helical" evidence="9">
    <location>
        <begin position="53"/>
        <end position="71"/>
    </location>
</feature>
<accession>A0A642VCE9</accession>
<evidence type="ECO:0000256" key="2">
    <source>
        <dbReference type="ARBA" id="ARBA00010992"/>
    </source>
</evidence>
<evidence type="ECO:0000256" key="1">
    <source>
        <dbReference type="ARBA" id="ARBA00004141"/>
    </source>
</evidence>
<keyword evidence="5 9" id="KW-1133">Transmembrane helix</keyword>
<feature type="transmembrane region" description="Helical" evidence="9">
    <location>
        <begin position="409"/>
        <end position="428"/>
    </location>
</feature>
<evidence type="ECO:0000256" key="4">
    <source>
        <dbReference type="ARBA" id="ARBA00022692"/>
    </source>
</evidence>
<dbReference type="PANTHER" id="PTHR48022:SF7">
    <property type="entry name" value="MAJOR FACILITATOR SUPERFAMILY (MFS) PROFILE DOMAIN-CONTAINING PROTEIN-RELATED"/>
    <property type="match status" value="1"/>
</dbReference>
<feature type="transmembrane region" description="Helical" evidence="9">
    <location>
        <begin position="138"/>
        <end position="158"/>
    </location>
</feature>
<comment type="caution">
    <text evidence="11">The sequence shown here is derived from an EMBL/GenBank/DDBJ whole genome shotgun (WGS) entry which is preliminary data.</text>
</comment>
<feature type="transmembrane region" description="Helical" evidence="9">
    <location>
        <begin position="12"/>
        <end position="33"/>
    </location>
</feature>
<gene>
    <name evidence="11" type="ORF">TRICI_001735</name>
</gene>
<evidence type="ECO:0000256" key="5">
    <source>
        <dbReference type="ARBA" id="ARBA00022989"/>
    </source>
</evidence>
<feature type="region of interest" description="Disordered" evidence="8">
    <location>
        <begin position="488"/>
        <end position="529"/>
    </location>
</feature>
<dbReference type="InterPro" id="IPR005828">
    <property type="entry name" value="MFS_sugar_transport-like"/>
</dbReference>
<evidence type="ECO:0000313" key="11">
    <source>
        <dbReference type="EMBL" id="KAA8916084.1"/>
    </source>
</evidence>
<feature type="transmembrane region" description="Helical" evidence="9">
    <location>
        <begin position="266"/>
        <end position="287"/>
    </location>
</feature>
<dbReference type="AlphaFoldDB" id="A0A642VCE9"/>
<dbReference type="InterPro" id="IPR036259">
    <property type="entry name" value="MFS_trans_sf"/>
</dbReference>
<dbReference type="CDD" id="cd17356">
    <property type="entry name" value="MFS_HXT"/>
    <property type="match status" value="1"/>
</dbReference>
<dbReference type="VEuPathDB" id="FungiDB:TRICI_001735"/>
<reference evidence="11" key="1">
    <citation type="journal article" date="2019" name="G3 (Bethesda)">
        <title>Genome Assemblies of Two Rare Opportunistic Yeast Pathogens: Diutina rugosa (syn. Candida rugosa) and Trichomonascus ciferrii (syn. Candida ciferrii).</title>
        <authorList>
            <person name="Mixao V."/>
            <person name="Saus E."/>
            <person name="Hansen A.P."/>
            <person name="Lass-Florl C."/>
            <person name="Gabaldon T."/>
        </authorList>
    </citation>
    <scope>NUCLEOTIDE SEQUENCE</scope>
    <source>
        <strain evidence="11">CBS 4856</strain>
    </source>
</reference>
<dbReference type="SUPFAM" id="SSF103473">
    <property type="entry name" value="MFS general substrate transporter"/>
    <property type="match status" value="1"/>
</dbReference>
<evidence type="ECO:0000256" key="9">
    <source>
        <dbReference type="SAM" id="Phobius"/>
    </source>
</evidence>
<feature type="transmembrane region" description="Helical" evidence="9">
    <location>
        <begin position="440"/>
        <end position="458"/>
    </location>
</feature>
<evidence type="ECO:0000259" key="10">
    <source>
        <dbReference type="PROSITE" id="PS50850"/>
    </source>
</evidence>
<feature type="transmembrane region" description="Helical" evidence="9">
    <location>
        <begin position="299"/>
        <end position="316"/>
    </location>
</feature>
<feature type="transmembrane region" description="Helical" evidence="9">
    <location>
        <begin position="373"/>
        <end position="397"/>
    </location>
</feature>
<dbReference type="InterPro" id="IPR005829">
    <property type="entry name" value="Sugar_transporter_CS"/>
</dbReference>
<evidence type="ECO:0000313" key="12">
    <source>
        <dbReference type="Proteomes" id="UP000761534"/>
    </source>
</evidence>
<feature type="transmembrane region" description="Helical" evidence="9">
    <location>
        <begin position="323"/>
        <end position="348"/>
    </location>
</feature>
<feature type="compositionally biased region" description="Basic and acidic residues" evidence="8">
    <location>
        <begin position="513"/>
        <end position="529"/>
    </location>
</feature>
<keyword evidence="3 7" id="KW-0813">Transport</keyword>
<evidence type="ECO:0000256" key="7">
    <source>
        <dbReference type="RuleBase" id="RU003346"/>
    </source>
</evidence>
<dbReference type="OrthoDB" id="4142200at2759"/>
<dbReference type="InterPro" id="IPR050360">
    <property type="entry name" value="MFS_Sugar_Transporters"/>
</dbReference>
<dbReference type="Gene3D" id="1.20.1250.20">
    <property type="entry name" value="MFS general substrate transporter like domains"/>
    <property type="match status" value="1"/>
</dbReference>
<dbReference type="GO" id="GO:0016020">
    <property type="term" value="C:membrane"/>
    <property type="evidence" value="ECO:0007669"/>
    <property type="project" value="UniProtKB-SubCell"/>
</dbReference>
<evidence type="ECO:0000256" key="8">
    <source>
        <dbReference type="SAM" id="MobiDB-lite"/>
    </source>
</evidence>
<organism evidence="11 12">
    <name type="scientific">Trichomonascus ciferrii</name>
    <dbReference type="NCBI Taxonomy" id="44093"/>
    <lineage>
        <taxon>Eukaryota</taxon>
        <taxon>Fungi</taxon>
        <taxon>Dikarya</taxon>
        <taxon>Ascomycota</taxon>
        <taxon>Saccharomycotina</taxon>
        <taxon>Dipodascomycetes</taxon>
        <taxon>Dipodascales</taxon>
        <taxon>Trichomonascaceae</taxon>
        <taxon>Trichomonascus</taxon>
        <taxon>Trichomonascus ciferrii complex</taxon>
    </lineage>
</organism>
<dbReference type="FunFam" id="1.20.1250.20:FF:000026">
    <property type="entry name" value="MFS quinate transporter QutD"/>
    <property type="match status" value="1"/>
</dbReference>
<comment type="similarity">
    <text evidence="2 7">Belongs to the major facilitator superfamily. Sugar transporter (TC 2.A.1.1) family.</text>
</comment>
<keyword evidence="12" id="KW-1185">Reference proteome</keyword>
<sequence length="529" mass="58551">MAFRVYNPYVTAFIATIGGMLFGFDISSVSSFINQPPYKEYFNNPDSLTQGGITASMPGGSFLGCLGAGFLSDKLGRKRVIQLASVIWMIGAAIQCSSQNIGQLIAGRVIAGVAVGFASSQVPVYISEISPKNIRGRLGGLFQWAVTWGIMIMFYIGYGCSFIESTASFRLAWGIQMIPGFILLCGTLILPESPRWLASKDRWEEAIETISHVQGGGDVNHPQVLVEVEEIKETVRIEREAAEVSVLDLFKKDSLLRTSVGMWGQIYQQLCGMNVLMYYIVYIFSMAGFEGDATLVSSSIQYVINVVMTIPALLFLDKVGRRPILLTGAVLMWIFLFAIAGLLATYGYPVDSVDGNDEIRIKIPKSDKKASNAIIACSYLFVASYAPTWGPTMWLYCSEIFPLKQRATANGLAAASNWIFNFAIAMFTPAAFKNITWKTYIIFGVFCVVMFIHVFLLFPETKGKSLEEINQIWEKRIPAWKTASFEPERPSLSEIKETDGGRAPSLDNNKAVANHEENGQTQHRENLEV</sequence>
<evidence type="ECO:0000256" key="6">
    <source>
        <dbReference type="ARBA" id="ARBA00023136"/>
    </source>
</evidence>
<feature type="compositionally biased region" description="Basic and acidic residues" evidence="8">
    <location>
        <begin position="488"/>
        <end position="500"/>
    </location>
</feature>
<keyword evidence="6 9" id="KW-0472">Membrane</keyword>